<gene>
    <name evidence="8" type="ORF">UFOPK2782_00108</name>
    <name evidence="9" type="ORF">UFOPK3828_00435</name>
</gene>
<dbReference type="Pfam" id="PF08352">
    <property type="entry name" value="oligo_HPY"/>
    <property type="match status" value="1"/>
</dbReference>
<keyword evidence="3" id="KW-1003">Cell membrane</keyword>
<organism evidence="9">
    <name type="scientific">freshwater metagenome</name>
    <dbReference type="NCBI Taxonomy" id="449393"/>
    <lineage>
        <taxon>unclassified sequences</taxon>
        <taxon>metagenomes</taxon>
        <taxon>ecological metagenomes</taxon>
    </lineage>
</organism>
<dbReference type="GO" id="GO:0005886">
    <property type="term" value="C:plasma membrane"/>
    <property type="evidence" value="ECO:0007669"/>
    <property type="project" value="UniProtKB-SubCell"/>
</dbReference>
<dbReference type="PANTHER" id="PTHR43297:SF2">
    <property type="entry name" value="DIPEPTIDE TRANSPORT ATP-BINDING PROTEIN DPPD"/>
    <property type="match status" value="1"/>
</dbReference>
<dbReference type="SUPFAM" id="SSF52540">
    <property type="entry name" value="P-loop containing nucleoside triphosphate hydrolases"/>
    <property type="match status" value="1"/>
</dbReference>
<dbReference type="PANTHER" id="PTHR43297">
    <property type="entry name" value="OLIGOPEPTIDE TRANSPORT ATP-BINDING PROTEIN APPD"/>
    <property type="match status" value="1"/>
</dbReference>
<dbReference type="GO" id="GO:0005524">
    <property type="term" value="F:ATP binding"/>
    <property type="evidence" value="ECO:0007669"/>
    <property type="project" value="UniProtKB-KW"/>
</dbReference>
<feature type="domain" description="ABC transporter" evidence="7">
    <location>
        <begin position="4"/>
        <end position="253"/>
    </location>
</feature>
<dbReference type="NCBIfam" id="TIGR01727">
    <property type="entry name" value="oligo_HPY"/>
    <property type="match status" value="1"/>
</dbReference>
<dbReference type="InterPro" id="IPR003439">
    <property type="entry name" value="ABC_transporter-like_ATP-bd"/>
</dbReference>
<dbReference type="InterPro" id="IPR017871">
    <property type="entry name" value="ABC_transporter-like_CS"/>
</dbReference>
<dbReference type="AlphaFoldDB" id="A0A6J7KB98"/>
<keyword evidence="2" id="KW-0813">Transport</keyword>
<dbReference type="InterPro" id="IPR013563">
    <property type="entry name" value="Oligopep_ABC_C"/>
</dbReference>
<reference evidence="9" key="1">
    <citation type="submission" date="2020-05" db="EMBL/GenBank/DDBJ databases">
        <authorList>
            <person name="Chiriac C."/>
            <person name="Salcher M."/>
            <person name="Ghai R."/>
            <person name="Kavagutti S V."/>
        </authorList>
    </citation>
    <scope>NUCLEOTIDE SEQUENCE</scope>
</reference>
<dbReference type="GO" id="GO:0015833">
    <property type="term" value="P:peptide transport"/>
    <property type="evidence" value="ECO:0007669"/>
    <property type="project" value="InterPro"/>
</dbReference>
<evidence type="ECO:0000256" key="6">
    <source>
        <dbReference type="ARBA" id="ARBA00023136"/>
    </source>
</evidence>
<keyword evidence="4" id="KW-0547">Nucleotide-binding</keyword>
<protein>
    <submittedName>
        <fullName evidence="9">Unannotated protein</fullName>
    </submittedName>
</protein>
<dbReference type="PROSITE" id="PS00211">
    <property type="entry name" value="ABC_TRANSPORTER_1"/>
    <property type="match status" value="1"/>
</dbReference>
<evidence type="ECO:0000256" key="5">
    <source>
        <dbReference type="ARBA" id="ARBA00022840"/>
    </source>
</evidence>
<dbReference type="GO" id="GO:0016887">
    <property type="term" value="F:ATP hydrolysis activity"/>
    <property type="evidence" value="ECO:0007669"/>
    <property type="project" value="InterPro"/>
</dbReference>
<comment type="subcellular location">
    <subcellularLocation>
        <location evidence="1">Cell membrane</location>
        <topology evidence="1">Peripheral membrane protein</topology>
    </subcellularLocation>
</comment>
<dbReference type="PROSITE" id="PS50893">
    <property type="entry name" value="ABC_TRANSPORTER_2"/>
    <property type="match status" value="1"/>
</dbReference>
<sequence length="330" mass="35533">MNLLTVDNLTVTLATGSGDAQAVRNLSFNVGYGEILGVAGESGSGKTMTALSMLGLLPYKGRASGSIMFDGREILTSTKREYRDLRGKEIAMIFQDPMTSLHPMLTVEVQLTEHLRHHRKVSKEAARNSALELLATVKIPEPAAALRAHPSQFSGGMRQRIAIAMALACEPKLLIADEPTTALDVTVQAGILKLLHQLRKERNLSVMVITHDLGVLSSLTDRIMIMYAGSEVESGLTSDLLKNPRHPYTKGLIAALPGNSASNSKNLLSIDGMPPELGNFPTGCAFHTRCKYAKESCKVAIPAVTNLDSTHRIFCPVNPFSEAANSGIQS</sequence>
<dbReference type="FunFam" id="3.40.50.300:FF:000016">
    <property type="entry name" value="Oligopeptide ABC transporter ATP-binding component"/>
    <property type="match status" value="1"/>
</dbReference>
<dbReference type="InterPro" id="IPR027417">
    <property type="entry name" value="P-loop_NTPase"/>
</dbReference>
<dbReference type="EMBL" id="CAEZYS010000006">
    <property type="protein sequence ID" value="CAB4727580.1"/>
    <property type="molecule type" value="Genomic_DNA"/>
</dbReference>
<dbReference type="EMBL" id="CAFBNP010000058">
    <property type="protein sequence ID" value="CAB4951979.1"/>
    <property type="molecule type" value="Genomic_DNA"/>
</dbReference>
<dbReference type="SMART" id="SM00382">
    <property type="entry name" value="AAA"/>
    <property type="match status" value="1"/>
</dbReference>
<proteinExistence type="predicted"/>
<dbReference type="InterPro" id="IPR003593">
    <property type="entry name" value="AAA+_ATPase"/>
</dbReference>
<evidence type="ECO:0000256" key="3">
    <source>
        <dbReference type="ARBA" id="ARBA00022475"/>
    </source>
</evidence>
<keyword evidence="6" id="KW-0472">Membrane</keyword>
<evidence type="ECO:0000256" key="1">
    <source>
        <dbReference type="ARBA" id="ARBA00004202"/>
    </source>
</evidence>
<dbReference type="Gene3D" id="3.40.50.300">
    <property type="entry name" value="P-loop containing nucleotide triphosphate hydrolases"/>
    <property type="match status" value="1"/>
</dbReference>
<dbReference type="CDD" id="cd03257">
    <property type="entry name" value="ABC_NikE_OppD_transporters"/>
    <property type="match status" value="1"/>
</dbReference>
<evidence type="ECO:0000313" key="8">
    <source>
        <dbReference type="EMBL" id="CAB4727580.1"/>
    </source>
</evidence>
<evidence type="ECO:0000256" key="2">
    <source>
        <dbReference type="ARBA" id="ARBA00022448"/>
    </source>
</evidence>
<dbReference type="Pfam" id="PF00005">
    <property type="entry name" value="ABC_tran"/>
    <property type="match status" value="1"/>
</dbReference>
<evidence type="ECO:0000256" key="4">
    <source>
        <dbReference type="ARBA" id="ARBA00022741"/>
    </source>
</evidence>
<keyword evidence="5" id="KW-0067">ATP-binding</keyword>
<evidence type="ECO:0000313" key="9">
    <source>
        <dbReference type="EMBL" id="CAB4951979.1"/>
    </source>
</evidence>
<dbReference type="InterPro" id="IPR050388">
    <property type="entry name" value="ABC_Ni/Peptide_Import"/>
</dbReference>
<name>A0A6J7KB98_9ZZZZ</name>
<accession>A0A6J7KB98</accession>
<evidence type="ECO:0000259" key="7">
    <source>
        <dbReference type="PROSITE" id="PS50893"/>
    </source>
</evidence>